<keyword evidence="3" id="KW-1185">Reference proteome</keyword>
<dbReference type="Gene3D" id="2.40.160.190">
    <property type="match status" value="1"/>
</dbReference>
<dbReference type="CDD" id="cd12871">
    <property type="entry name" value="Bacuni_01323_like"/>
    <property type="match status" value="1"/>
</dbReference>
<dbReference type="AlphaFoldDB" id="A0A1M6HP08"/>
<dbReference type="GeneID" id="92713108"/>
<proteinExistence type="predicted"/>
<evidence type="ECO:0000313" key="2">
    <source>
        <dbReference type="EMBL" id="SHJ23866.1"/>
    </source>
</evidence>
<dbReference type="eggNOG" id="ENOG50308W8">
    <property type="taxonomic scope" value="Bacteria"/>
</dbReference>
<sequence length="295" mass="33164">MTKKILVGLLLVGALTSCNDDDNSVNLETDNIFVCKNENGIPNANEYPVTHFSKIELSEVKTGDAQPVTTTQTYIYETGRLANLTLKQNFVAGESVEIKSGMQITYENHKAIVTDDYGYISTYTLNDKGYAISCIRQEGINTRFYTFSYLVNPEGKHFLKDVTESLDGNQTYSAIHIDYSDKRELHITEQTDNYEQSYTATTPANEEIANTSELPFLFLAELYPLSFHTAALYGKLLGDPYNVLVTRFQPDENSESNETVTYSYTLNAKGIVTSCRNVTNSYGTNYVRTVNYTIE</sequence>
<gene>
    <name evidence="2" type="ORF">SAMN05444350_11910</name>
</gene>
<dbReference type="EMBL" id="FQZN01000019">
    <property type="protein sequence ID" value="SHJ23866.1"/>
    <property type="molecule type" value="Genomic_DNA"/>
</dbReference>
<dbReference type="Proteomes" id="UP000184192">
    <property type="component" value="Unassembled WGS sequence"/>
</dbReference>
<dbReference type="Pfam" id="PF15283">
    <property type="entry name" value="DUF4595"/>
    <property type="match status" value="1"/>
</dbReference>
<reference evidence="3" key="1">
    <citation type="submission" date="2016-11" db="EMBL/GenBank/DDBJ databases">
        <authorList>
            <person name="Varghese N."/>
            <person name="Submissions S."/>
        </authorList>
    </citation>
    <scope>NUCLEOTIDE SEQUENCE [LARGE SCALE GENOMIC DNA]</scope>
    <source>
        <strain evidence="3">DSM 26884</strain>
    </source>
</reference>
<dbReference type="RefSeq" id="WP_025831254.1">
    <property type="nucleotide sequence ID" value="NZ_FQZN01000019.1"/>
</dbReference>
<evidence type="ECO:0000259" key="1">
    <source>
        <dbReference type="Pfam" id="PF15283"/>
    </source>
</evidence>
<name>A0A1M6HP08_9BACE</name>
<dbReference type="PROSITE" id="PS51257">
    <property type="entry name" value="PROKAR_LIPOPROTEIN"/>
    <property type="match status" value="1"/>
</dbReference>
<accession>A0A1M6HP08</accession>
<dbReference type="InterPro" id="IPR027931">
    <property type="entry name" value="DUF4595"/>
</dbReference>
<protein>
    <recommendedName>
        <fullName evidence="1">DUF4595 domain-containing protein</fullName>
    </recommendedName>
</protein>
<organism evidence="2 3">
    <name type="scientific">Bacteroides stercorirosoris</name>
    <dbReference type="NCBI Taxonomy" id="871324"/>
    <lineage>
        <taxon>Bacteria</taxon>
        <taxon>Pseudomonadati</taxon>
        <taxon>Bacteroidota</taxon>
        <taxon>Bacteroidia</taxon>
        <taxon>Bacteroidales</taxon>
        <taxon>Bacteroidaceae</taxon>
        <taxon>Bacteroides</taxon>
    </lineage>
</organism>
<feature type="domain" description="DUF4595" evidence="1">
    <location>
        <begin position="77"/>
        <end position="274"/>
    </location>
</feature>
<evidence type="ECO:0000313" key="3">
    <source>
        <dbReference type="Proteomes" id="UP000184192"/>
    </source>
</evidence>